<dbReference type="GO" id="GO:0009403">
    <property type="term" value="P:toxin biosynthetic process"/>
    <property type="evidence" value="ECO:0007669"/>
    <property type="project" value="InterPro"/>
</dbReference>
<evidence type="ECO:0008006" key="8">
    <source>
        <dbReference type="Google" id="ProtNLM"/>
    </source>
</evidence>
<name>A0A2M6WL88_9BACT</name>
<dbReference type="Pfam" id="PF02674">
    <property type="entry name" value="Colicin_V"/>
    <property type="match status" value="1"/>
</dbReference>
<accession>A0A2M6WL88</accession>
<evidence type="ECO:0000256" key="2">
    <source>
        <dbReference type="ARBA" id="ARBA00022692"/>
    </source>
</evidence>
<keyword evidence="4 5" id="KW-0472">Membrane</keyword>
<keyword evidence="3 5" id="KW-1133">Transmembrane helix</keyword>
<feature type="transmembrane region" description="Helical" evidence="5">
    <location>
        <begin position="12"/>
        <end position="33"/>
    </location>
</feature>
<evidence type="ECO:0000313" key="6">
    <source>
        <dbReference type="EMBL" id="PIT93568.1"/>
    </source>
</evidence>
<dbReference type="GO" id="GO:0016020">
    <property type="term" value="C:membrane"/>
    <property type="evidence" value="ECO:0007669"/>
    <property type="project" value="UniProtKB-SubCell"/>
</dbReference>
<dbReference type="InterPro" id="IPR003825">
    <property type="entry name" value="Colicin-V_CvpA"/>
</dbReference>
<keyword evidence="2 5" id="KW-0812">Transmembrane</keyword>
<dbReference type="Proteomes" id="UP000229335">
    <property type="component" value="Unassembled WGS sequence"/>
</dbReference>
<evidence type="ECO:0000256" key="3">
    <source>
        <dbReference type="ARBA" id="ARBA00022989"/>
    </source>
</evidence>
<dbReference type="AlphaFoldDB" id="A0A2M6WL88"/>
<feature type="transmembrane region" description="Helical" evidence="5">
    <location>
        <begin position="40"/>
        <end position="61"/>
    </location>
</feature>
<reference evidence="7" key="1">
    <citation type="submission" date="2017-09" db="EMBL/GenBank/DDBJ databases">
        <title>Depth-based differentiation of microbial function through sediment-hosted aquifers and enrichment of novel symbionts in the deep terrestrial subsurface.</title>
        <authorList>
            <person name="Probst A.J."/>
            <person name="Ladd B."/>
            <person name="Jarett J.K."/>
            <person name="Geller-Mcgrath D.E."/>
            <person name="Sieber C.M.K."/>
            <person name="Emerson J.B."/>
            <person name="Anantharaman K."/>
            <person name="Thomas B.C."/>
            <person name="Malmstrom R."/>
            <person name="Stieglmeier M."/>
            <person name="Klingl A."/>
            <person name="Woyke T."/>
            <person name="Ryan C.M."/>
            <person name="Banfield J.F."/>
        </authorList>
    </citation>
    <scope>NUCLEOTIDE SEQUENCE [LARGE SCALE GENOMIC DNA]</scope>
</reference>
<proteinExistence type="predicted"/>
<dbReference type="PANTHER" id="PTHR37306:SF1">
    <property type="entry name" value="COLICIN V PRODUCTION PROTEIN"/>
    <property type="match status" value="1"/>
</dbReference>
<feature type="transmembrane region" description="Helical" evidence="5">
    <location>
        <begin position="67"/>
        <end position="86"/>
    </location>
</feature>
<evidence type="ECO:0000256" key="1">
    <source>
        <dbReference type="ARBA" id="ARBA00004141"/>
    </source>
</evidence>
<dbReference type="EMBL" id="PFAS01000064">
    <property type="protein sequence ID" value="PIT93568.1"/>
    <property type="molecule type" value="Genomic_DNA"/>
</dbReference>
<comment type="caution">
    <text evidence="6">The sequence shown here is derived from an EMBL/GenBank/DDBJ whole genome shotgun (WGS) entry which is preliminary data.</text>
</comment>
<organism evidence="6 7">
    <name type="scientific">Candidatus Falkowbacteria bacterium CG10_big_fil_rev_8_21_14_0_10_43_11</name>
    <dbReference type="NCBI Taxonomy" id="1974568"/>
    <lineage>
        <taxon>Bacteria</taxon>
        <taxon>Candidatus Falkowiibacteriota</taxon>
    </lineage>
</organism>
<dbReference type="PANTHER" id="PTHR37306">
    <property type="entry name" value="COLICIN V PRODUCTION PROTEIN"/>
    <property type="match status" value="1"/>
</dbReference>
<evidence type="ECO:0000313" key="7">
    <source>
        <dbReference type="Proteomes" id="UP000229335"/>
    </source>
</evidence>
<evidence type="ECO:0000256" key="4">
    <source>
        <dbReference type="ARBA" id="ARBA00023136"/>
    </source>
</evidence>
<evidence type="ECO:0000256" key="5">
    <source>
        <dbReference type="SAM" id="Phobius"/>
    </source>
</evidence>
<gene>
    <name evidence="6" type="ORF">COU00_03695</name>
</gene>
<sequence length="182" mass="20400">MNFSEILSAVSHINWFDAILIVMVLGAAVYGFFKGIIRMAGDFFGVLIGIWVAGNYFLPFYEWTQSLYLGNANAGKAISFLLLLAITRKLISLAVMILDKFINFISIIPFFWTINRFAGAIFGFLSATLSLGVVIYFLSRYSISFGFDKILVGSNIAKLLLRFGEFFSPLLPEILRQVHSLI</sequence>
<comment type="subcellular location">
    <subcellularLocation>
        <location evidence="1">Membrane</location>
        <topology evidence="1">Multi-pass membrane protein</topology>
    </subcellularLocation>
</comment>
<protein>
    <recommendedName>
        <fullName evidence="8">Colicin V production protein</fullName>
    </recommendedName>
</protein>
<feature type="transmembrane region" description="Helical" evidence="5">
    <location>
        <begin position="93"/>
        <end position="112"/>
    </location>
</feature>
<feature type="transmembrane region" description="Helical" evidence="5">
    <location>
        <begin position="118"/>
        <end position="139"/>
    </location>
</feature>